<organism evidence="1 2">
    <name type="scientific">Paraglomus brasilianum</name>
    <dbReference type="NCBI Taxonomy" id="144538"/>
    <lineage>
        <taxon>Eukaryota</taxon>
        <taxon>Fungi</taxon>
        <taxon>Fungi incertae sedis</taxon>
        <taxon>Mucoromycota</taxon>
        <taxon>Glomeromycotina</taxon>
        <taxon>Glomeromycetes</taxon>
        <taxon>Paraglomerales</taxon>
        <taxon>Paraglomeraceae</taxon>
        <taxon>Paraglomus</taxon>
    </lineage>
</organism>
<keyword evidence="2" id="KW-1185">Reference proteome</keyword>
<accession>A0A9N9EKK3</accession>
<reference evidence="1" key="1">
    <citation type="submission" date="2021-06" db="EMBL/GenBank/DDBJ databases">
        <authorList>
            <person name="Kallberg Y."/>
            <person name="Tangrot J."/>
            <person name="Rosling A."/>
        </authorList>
    </citation>
    <scope>NUCLEOTIDE SEQUENCE</scope>
    <source>
        <strain evidence="1">BR232B</strain>
    </source>
</reference>
<gene>
    <name evidence="1" type="ORF">PBRASI_LOCUS11680</name>
</gene>
<protein>
    <submittedName>
        <fullName evidence="1">2585_t:CDS:1</fullName>
    </submittedName>
</protein>
<feature type="non-terminal residue" evidence="1">
    <location>
        <position position="1"/>
    </location>
</feature>
<evidence type="ECO:0000313" key="2">
    <source>
        <dbReference type="Proteomes" id="UP000789739"/>
    </source>
</evidence>
<comment type="caution">
    <text evidence="1">The sequence shown here is derived from an EMBL/GenBank/DDBJ whole genome shotgun (WGS) entry which is preliminary data.</text>
</comment>
<proteinExistence type="predicted"/>
<name>A0A9N9EKK3_9GLOM</name>
<dbReference type="Proteomes" id="UP000789739">
    <property type="component" value="Unassembled WGS sequence"/>
</dbReference>
<dbReference type="AlphaFoldDB" id="A0A9N9EKK3"/>
<sequence length="149" mass="17928">LWIDTNYQYCQEANIFSIYFMERSNVLHEYCEHIDDLLISYVPNNRIITVEIFDASDVLHCHLFDVQKVIENKPPLHLYSVYCENHDKLRVYFTEDIPSTLKLQKIKWEEDVLLLLDNNEKLVGLFFHNVNYRIAKELSTEDRENLSWK</sequence>
<evidence type="ECO:0000313" key="1">
    <source>
        <dbReference type="EMBL" id="CAG8678622.1"/>
    </source>
</evidence>
<dbReference type="EMBL" id="CAJVPI010006426">
    <property type="protein sequence ID" value="CAG8678622.1"/>
    <property type="molecule type" value="Genomic_DNA"/>
</dbReference>
<dbReference type="OrthoDB" id="2308031at2759"/>